<gene>
    <name evidence="1" type="ORF">F6A08_13625</name>
</gene>
<accession>A0ABQ6V7B4</accession>
<evidence type="ECO:0000313" key="1">
    <source>
        <dbReference type="EMBL" id="KAB1865084.1"/>
    </source>
</evidence>
<reference evidence="2" key="1">
    <citation type="submission" date="2019-09" db="EMBL/GenBank/DDBJ databases">
        <title>Whole genome sequencing of Microbacterium maritypicum.</title>
        <authorList>
            <person name="Lenchi N."/>
        </authorList>
    </citation>
    <scope>NUCLEOTIDE SEQUENCE [LARGE SCALE GENOMIC DNA]</scope>
    <source>
        <strain evidence="2">G1</strain>
    </source>
</reference>
<organism evidence="1 2">
    <name type="scientific">Microbacterium algeriense</name>
    <dbReference type="NCBI Taxonomy" id="2615184"/>
    <lineage>
        <taxon>Bacteria</taxon>
        <taxon>Bacillati</taxon>
        <taxon>Actinomycetota</taxon>
        <taxon>Actinomycetes</taxon>
        <taxon>Micrococcales</taxon>
        <taxon>Microbacteriaceae</taxon>
        <taxon>Microbacterium</taxon>
    </lineage>
</organism>
<dbReference type="RefSeq" id="WP_151459696.1">
    <property type="nucleotide sequence ID" value="NZ_WAAO01000002.1"/>
</dbReference>
<proteinExistence type="predicted"/>
<keyword evidence="2" id="KW-1185">Reference proteome</keyword>
<evidence type="ECO:0000313" key="2">
    <source>
        <dbReference type="Proteomes" id="UP000478836"/>
    </source>
</evidence>
<protein>
    <submittedName>
        <fullName evidence="1">Uncharacterized protein</fullName>
    </submittedName>
</protein>
<dbReference type="EMBL" id="WAAO01000002">
    <property type="protein sequence ID" value="KAB1865084.1"/>
    <property type="molecule type" value="Genomic_DNA"/>
</dbReference>
<comment type="caution">
    <text evidence="1">The sequence shown here is derived from an EMBL/GenBank/DDBJ whole genome shotgun (WGS) entry which is preliminary data.</text>
</comment>
<sequence>MSKTSPNEPSGSVESRSTPWAPLLKKDIPAFLDYAAEHCPLLIEIFDRVERELIREGVDLSGLAEGDLTVFQTQRTRHESRA</sequence>
<dbReference type="GeneID" id="77477505"/>
<name>A0ABQ6V7B4_9MICO</name>
<dbReference type="Proteomes" id="UP000478836">
    <property type="component" value="Unassembled WGS sequence"/>
</dbReference>